<accession>G5C7D2</accession>
<dbReference type="InterPro" id="IPR026617">
    <property type="entry name" value="SMCO2/5"/>
</dbReference>
<keyword evidence="5" id="KW-0472">Membrane</keyword>
<organism evidence="7 8">
    <name type="scientific">Heterocephalus glaber</name>
    <name type="common">Naked mole rat</name>
    <dbReference type="NCBI Taxonomy" id="10181"/>
    <lineage>
        <taxon>Eukaryota</taxon>
        <taxon>Metazoa</taxon>
        <taxon>Chordata</taxon>
        <taxon>Craniata</taxon>
        <taxon>Vertebrata</taxon>
        <taxon>Euteleostomi</taxon>
        <taxon>Mammalia</taxon>
        <taxon>Eutheria</taxon>
        <taxon>Euarchontoglires</taxon>
        <taxon>Glires</taxon>
        <taxon>Rodentia</taxon>
        <taxon>Hystricomorpha</taxon>
        <taxon>Bathyergidae</taxon>
        <taxon>Heterocephalus</taxon>
    </lineage>
</organism>
<keyword evidence="2 7" id="KW-0812">Transmembrane</keyword>
<keyword evidence="3" id="KW-1133">Transmembrane helix</keyword>
<gene>
    <name evidence="7" type="ORF">GW7_18215</name>
</gene>
<evidence type="ECO:0000313" key="7">
    <source>
        <dbReference type="EMBL" id="EHB17439.1"/>
    </source>
</evidence>
<proteinExistence type="predicted"/>
<reference evidence="7 8" key="1">
    <citation type="journal article" date="2011" name="Nature">
        <title>Genome sequencing reveals insights into physiology and longevity of the naked mole rat.</title>
        <authorList>
            <person name="Kim E.B."/>
            <person name="Fang X."/>
            <person name="Fushan A.A."/>
            <person name="Huang Z."/>
            <person name="Lobanov A.V."/>
            <person name="Han L."/>
            <person name="Marino S.M."/>
            <person name="Sun X."/>
            <person name="Turanov A.A."/>
            <person name="Yang P."/>
            <person name="Yim S.H."/>
            <person name="Zhao X."/>
            <person name="Kasaikina M.V."/>
            <person name="Stoletzki N."/>
            <person name="Peng C."/>
            <person name="Polak P."/>
            <person name="Xiong Z."/>
            <person name="Kiezun A."/>
            <person name="Zhu Y."/>
            <person name="Chen Y."/>
            <person name="Kryukov G.V."/>
            <person name="Zhang Q."/>
            <person name="Peshkin L."/>
            <person name="Yang L."/>
            <person name="Bronson R.T."/>
            <person name="Buffenstein R."/>
            <person name="Wang B."/>
            <person name="Han C."/>
            <person name="Li Q."/>
            <person name="Chen L."/>
            <person name="Zhao W."/>
            <person name="Sunyaev S.R."/>
            <person name="Park T.J."/>
            <person name="Zhang G."/>
            <person name="Wang J."/>
            <person name="Gladyshev V.N."/>
        </authorList>
    </citation>
    <scope>NUCLEOTIDE SEQUENCE [LARGE SCALE GENOMIC DNA]</scope>
</reference>
<sequence length="163" mass="18717">YRSEKTEILRLAQSKRNIITLNKDLEKDLQRRDEANQELLLKTQEKEREIQSDNGFQKLPISQYFFFFSQCTSVLKTTTWLGKRMNSGSKHKDNCGRKLEEAGKKGIVSDRLVEGSGLFPPDKNPQNTKGLRKTSKESCKVHTLQGHFAHTPRTSAHGEEKIQ</sequence>
<evidence type="ECO:0000256" key="1">
    <source>
        <dbReference type="ARBA" id="ARBA00004167"/>
    </source>
</evidence>
<evidence type="ECO:0000256" key="6">
    <source>
        <dbReference type="SAM" id="MobiDB-lite"/>
    </source>
</evidence>
<evidence type="ECO:0000256" key="2">
    <source>
        <dbReference type="ARBA" id="ARBA00022692"/>
    </source>
</evidence>
<dbReference type="AlphaFoldDB" id="G5C7D2"/>
<feature type="region of interest" description="Disordered" evidence="6">
    <location>
        <begin position="114"/>
        <end position="163"/>
    </location>
</feature>
<evidence type="ECO:0000313" key="8">
    <source>
        <dbReference type="Proteomes" id="UP000006813"/>
    </source>
</evidence>
<comment type="subcellular location">
    <subcellularLocation>
        <location evidence="1">Membrane</location>
        <topology evidence="1">Single-pass membrane protein</topology>
    </subcellularLocation>
</comment>
<name>G5C7D2_HETGA</name>
<keyword evidence="4" id="KW-0175">Coiled coil</keyword>
<protein>
    <submittedName>
        <fullName evidence="7">Transmembrane and coiled-coil domain-containing protein 5A</fullName>
    </submittedName>
</protein>
<dbReference type="Proteomes" id="UP000006813">
    <property type="component" value="Unassembled WGS sequence"/>
</dbReference>
<dbReference type="Pfam" id="PF14992">
    <property type="entry name" value="TMCO5"/>
    <property type="match status" value="1"/>
</dbReference>
<dbReference type="STRING" id="10181.G5C7D2"/>
<feature type="non-terminal residue" evidence="7">
    <location>
        <position position="1"/>
    </location>
</feature>
<dbReference type="GO" id="GO:0016020">
    <property type="term" value="C:membrane"/>
    <property type="evidence" value="ECO:0007669"/>
    <property type="project" value="UniProtKB-SubCell"/>
</dbReference>
<dbReference type="EMBL" id="JH173678">
    <property type="protein sequence ID" value="EHB17439.1"/>
    <property type="molecule type" value="Genomic_DNA"/>
</dbReference>
<evidence type="ECO:0000256" key="4">
    <source>
        <dbReference type="ARBA" id="ARBA00023054"/>
    </source>
</evidence>
<evidence type="ECO:0000256" key="5">
    <source>
        <dbReference type="ARBA" id="ARBA00023136"/>
    </source>
</evidence>
<dbReference type="eggNOG" id="ENOG502TDSB">
    <property type="taxonomic scope" value="Eukaryota"/>
</dbReference>
<evidence type="ECO:0000256" key="3">
    <source>
        <dbReference type="ARBA" id="ARBA00022989"/>
    </source>
</evidence>
<dbReference type="InParanoid" id="G5C7D2"/>